<dbReference type="GeneID" id="26304434"/>
<evidence type="ECO:0000313" key="3">
    <source>
        <dbReference type="Proteomes" id="UP000053758"/>
    </source>
</evidence>
<dbReference type="InterPro" id="IPR025714">
    <property type="entry name" value="Methyltranfer_dom"/>
</dbReference>
<sequence>MATHQYHRSDNAEVYRANASFVYSNAFTAAVVKLLDPRPGDHVIDLGCGSGELTLEVASAVGPDGSVLGLDASADMIAKAQTLAARSTTSTRAPIEFVIKDGHDALHDKRVDKVFSNAALHWMKRSPSAVIENVYGVLRPGGRFAAEMGGHMNCVGVRGQLHRSLRQRGHDPTQYDPWFFPTPQEYRQLLVNAGFQVESCELVPRITPLPKESGLRGWLETFAGPFLNAIDAEQDKQAVVAEVEDALRPDCYDAESGIWSVMYVRLRVLAHKPSSS</sequence>
<dbReference type="OrthoDB" id="10017101at2759"/>
<dbReference type="SUPFAM" id="SSF53335">
    <property type="entry name" value="S-adenosyl-L-methionine-dependent methyltransferases"/>
    <property type="match status" value="1"/>
</dbReference>
<dbReference type="Pfam" id="PF13847">
    <property type="entry name" value="Methyltransf_31"/>
    <property type="match status" value="1"/>
</dbReference>
<keyword evidence="2" id="KW-0808">Transferase</keyword>
<dbReference type="PANTHER" id="PTHR43861:SF1">
    <property type="entry name" value="TRANS-ACONITATE 2-METHYLTRANSFERASE"/>
    <property type="match status" value="1"/>
</dbReference>
<dbReference type="PANTHER" id="PTHR43861">
    <property type="entry name" value="TRANS-ACONITATE 2-METHYLTRANSFERASE-RELATED"/>
    <property type="match status" value="1"/>
</dbReference>
<name>A0A081CF99_PSEA2</name>
<reference evidence="3" key="1">
    <citation type="journal article" date="2014" name="Genome Announc.">
        <title>Draft Genome Sequence of the Yeast Pseudozyma antarctica Type Strain JCM10317, a Producer of the Glycolipid Biosurfactants, Mannosylerythritol Lipids.</title>
        <authorList>
            <person name="Saika A."/>
            <person name="Koike H."/>
            <person name="Hori T."/>
            <person name="Fukuoka T."/>
            <person name="Sato S."/>
            <person name="Habe H."/>
            <person name="Kitamoto D."/>
            <person name="Morita T."/>
        </authorList>
    </citation>
    <scope>NUCLEOTIDE SEQUENCE [LARGE SCALE GENOMIC DNA]</scope>
    <source>
        <strain evidence="3">JCM 10317</strain>
    </source>
</reference>
<dbReference type="AlphaFoldDB" id="A0A081CF99"/>
<dbReference type="GO" id="GO:0008168">
    <property type="term" value="F:methyltransferase activity"/>
    <property type="evidence" value="ECO:0007669"/>
    <property type="project" value="UniProtKB-KW"/>
</dbReference>
<evidence type="ECO:0000259" key="1">
    <source>
        <dbReference type="Pfam" id="PF13847"/>
    </source>
</evidence>
<organism evidence="2 3">
    <name type="scientific">Pseudozyma antarctica</name>
    <name type="common">Yeast</name>
    <name type="synonym">Candida antarctica</name>
    <dbReference type="NCBI Taxonomy" id="84753"/>
    <lineage>
        <taxon>Eukaryota</taxon>
        <taxon>Fungi</taxon>
        <taxon>Dikarya</taxon>
        <taxon>Basidiomycota</taxon>
        <taxon>Ustilaginomycotina</taxon>
        <taxon>Ustilaginomycetes</taxon>
        <taxon>Ustilaginales</taxon>
        <taxon>Ustilaginaceae</taxon>
        <taxon>Moesziomyces</taxon>
    </lineage>
</organism>
<gene>
    <name evidence="2" type="ORF">PAN0_008d3562</name>
</gene>
<dbReference type="InterPro" id="IPR029063">
    <property type="entry name" value="SAM-dependent_MTases_sf"/>
</dbReference>
<evidence type="ECO:0000313" key="2">
    <source>
        <dbReference type="EMBL" id="GAK65345.1"/>
    </source>
</evidence>
<keyword evidence="2" id="KW-0489">Methyltransferase</keyword>
<dbReference type="EMBL" id="DF830075">
    <property type="protein sequence ID" value="GAK65345.1"/>
    <property type="molecule type" value="Genomic_DNA"/>
</dbReference>
<proteinExistence type="predicted"/>
<dbReference type="Gene3D" id="3.40.50.150">
    <property type="entry name" value="Vaccinia Virus protein VP39"/>
    <property type="match status" value="1"/>
</dbReference>
<dbReference type="HOGENOM" id="CLU_037990_5_3_1"/>
<protein>
    <submittedName>
        <fullName evidence="2">S-adenosyl-L-methionine-dependent methyltransferase</fullName>
    </submittedName>
</protein>
<dbReference type="RefSeq" id="XP_014656549.1">
    <property type="nucleotide sequence ID" value="XM_014801063.1"/>
</dbReference>
<accession>A0A081CF99</accession>
<dbReference type="GO" id="GO:0032259">
    <property type="term" value="P:methylation"/>
    <property type="evidence" value="ECO:0007669"/>
    <property type="project" value="UniProtKB-KW"/>
</dbReference>
<dbReference type="CDD" id="cd02440">
    <property type="entry name" value="AdoMet_MTases"/>
    <property type="match status" value="1"/>
</dbReference>
<dbReference type="Proteomes" id="UP000053758">
    <property type="component" value="Unassembled WGS sequence"/>
</dbReference>
<feature type="domain" description="Methyltransferase" evidence="1">
    <location>
        <begin position="39"/>
        <end position="147"/>
    </location>
</feature>
<keyword evidence="3" id="KW-1185">Reference proteome</keyword>